<dbReference type="NCBIfam" id="TIGR00231">
    <property type="entry name" value="small_GTP"/>
    <property type="match status" value="1"/>
</dbReference>
<reference evidence="3" key="1">
    <citation type="journal article" date="2011" name="Genome Biol. Evol.">
        <title>Integration of the genetic map and genome assembly of fugu facilitates insights into distinct features of genome evolution in teleosts and mammals.</title>
        <authorList>
            <person name="Kai W."/>
            <person name="Kikuchi K."/>
            <person name="Tohari S."/>
            <person name="Chew A.K."/>
            <person name="Tay A."/>
            <person name="Fujiwara A."/>
            <person name="Hosoya S."/>
            <person name="Suetake H."/>
            <person name="Naruse K."/>
            <person name="Brenner S."/>
            <person name="Suzuki Y."/>
            <person name="Venkatesh B."/>
        </authorList>
    </citation>
    <scope>NUCLEOTIDE SEQUENCE [LARGE SCALE GENOMIC DNA]</scope>
</reference>
<dbReference type="GO" id="GO:0005525">
    <property type="term" value="F:GTP binding"/>
    <property type="evidence" value="ECO:0007669"/>
    <property type="project" value="UniProtKB-KW"/>
</dbReference>
<dbReference type="InterPro" id="IPR003578">
    <property type="entry name" value="Small_GTPase_Rho"/>
</dbReference>
<dbReference type="GO" id="GO:0003924">
    <property type="term" value="F:GTPase activity"/>
    <property type="evidence" value="ECO:0007669"/>
    <property type="project" value="InterPro"/>
</dbReference>
<organism evidence="3 4">
    <name type="scientific">Takifugu rubripes</name>
    <name type="common">Japanese pufferfish</name>
    <name type="synonym">Fugu rubripes</name>
    <dbReference type="NCBI Taxonomy" id="31033"/>
    <lineage>
        <taxon>Eukaryota</taxon>
        <taxon>Metazoa</taxon>
        <taxon>Chordata</taxon>
        <taxon>Craniata</taxon>
        <taxon>Vertebrata</taxon>
        <taxon>Euteleostomi</taxon>
        <taxon>Actinopterygii</taxon>
        <taxon>Neopterygii</taxon>
        <taxon>Teleostei</taxon>
        <taxon>Neoteleostei</taxon>
        <taxon>Acanthomorphata</taxon>
        <taxon>Eupercaria</taxon>
        <taxon>Tetraodontiformes</taxon>
        <taxon>Tetradontoidea</taxon>
        <taxon>Tetraodontidae</taxon>
        <taxon>Takifugu</taxon>
    </lineage>
</organism>
<dbReference type="SMART" id="SM00174">
    <property type="entry name" value="RHO"/>
    <property type="match status" value="1"/>
</dbReference>
<evidence type="ECO:0000256" key="1">
    <source>
        <dbReference type="ARBA" id="ARBA00022741"/>
    </source>
</evidence>
<dbReference type="Ensembl" id="ENSTRUT00000087540.1">
    <property type="protein sequence ID" value="ENSTRUP00000075806.1"/>
    <property type="gene ID" value="ENSTRUG00000030200.1"/>
</dbReference>
<dbReference type="GeneTree" id="ENSGT00940000155970"/>
<dbReference type="AlphaFoldDB" id="A0A674NQD0"/>
<evidence type="ECO:0000313" key="4">
    <source>
        <dbReference type="Proteomes" id="UP000005226"/>
    </source>
</evidence>
<keyword evidence="4" id="KW-1185">Reference proteome</keyword>
<protein>
    <submittedName>
        <fullName evidence="3">Uncharacterized protein</fullName>
    </submittedName>
</protein>
<dbReference type="GO" id="GO:0007264">
    <property type="term" value="P:small GTPase-mediated signal transduction"/>
    <property type="evidence" value="ECO:0007669"/>
    <property type="project" value="InterPro"/>
</dbReference>
<dbReference type="InterPro" id="IPR005225">
    <property type="entry name" value="Small_GTP-bd"/>
</dbReference>
<dbReference type="Proteomes" id="UP000005226">
    <property type="component" value="Unplaced"/>
</dbReference>
<dbReference type="PANTHER" id="PTHR24072">
    <property type="entry name" value="RHO FAMILY GTPASE"/>
    <property type="match status" value="1"/>
</dbReference>
<dbReference type="InterPro" id="IPR001806">
    <property type="entry name" value="Small_GTPase"/>
</dbReference>
<dbReference type="Pfam" id="PF00071">
    <property type="entry name" value="Ras"/>
    <property type="match status" value="1"/>
</dbReference>
<dbReference type="SUPFAM" id="SSF52540">
    <property type="entry name" value="P-loop containing nucleoside triphosphate hydrolases"/>
    <property type="match status" value="1"/>
</dbReference>
<dbReference type="PRINTS" id="PR00449">
    <property type="entry name" value="RASTRNSFRMNG"/>
</dbReference>
<dbReference type="Gene3D" id="3.40.50.300">
    <property type="entry name" value="P-loop containing nucleotide triphosphate hydrolases"/>
    <property type="match status" value="1"/>
</dbReference>
<sequence length="156" mass="16475">MANGTGTIMLKCVVVGDGAVGKTCLLMSYANDAFPEEYVPTVFDHYAVSVNVGGKQYLLGLYDTAGQVRLTLSCQGHPLTCTCQCLSLALSWSSPHVAPQSSNTPTGFTFRPDAKLQQVMAFAHGFTARVWASVDSGGSEGVSILLLCGEQGSYVQ</sequence>
<name>A0A674NQD0_TAKRU</name>
<reference evidence="3" key="2">
    <citation type="submission" date="2025-08" db="UniProtKB">
        <authorList>
            <consortium name="Ensembl"/>
        </authorList>
    </citation>
    <scope>IDENTIFICATION</scope>
</reference>
<gene>
    <name evidence="3" type="primary">LOC115248103</name>
</gene>
<evidence type="ECO:0000313" key="3">
    <source>
        <dbReference type="Ensembl" id="ENSTRUP00000075806.1"/>
    </source>
</evidence>
<reference evidence="3" key="3">
    <citation type="submission" date="2025-09" db="UniProtKB">
        <authorList>
            <consortium name="Ensembl"/>
        </authorList>
    </citation>
    <scope>IDENTIFICATION</scope>
</reference>
<proteinExistence type="predicted"/>
<keyword evidence="2" id="KW-0342">GTP-binding</keyword>
<dbReference type="InterPro" id="IPR027417">
    <property type="entry name" value="P-loop_NTPase"/>
</dbReference>
<accession>A0A674NQD0</accession>
<dbReference type="InParanoid" id="A0A674NQD0"/>
<evidence type="ECO:0000256" key="2">
    <source>
        <dbReference type="ARBA" id="ARBA00023134"/>
    </source>
</evidence>
<keyword evidence="1" id="KW-0547">Nucleotide-binding</keyword>